<organism evidence="4 5">
    <name type="scientific">Macrosiphum euphorbiae</name>
    <name type="common">potato aphid</name>
    <dbReference type="NCBI Taxonomy" id="13131"/>
    <lineage>
        <taxon>Eukaryota</taxon>
        <taxon>Metazoa</taxon>
        <taxon>Ecdysozoa</taxon>
        <taxon>Arthropoda</taxon>
        <taxon>Hexapoda</taxon>
        <taxon>Insecta</taxon>
        <taxon>Pterygota</taxon>
        <taxon>Neoptera</taxon>
        <taxon>Paraneoptera</taxon>
        <taxon>Hemiptera</taxon>
        <taxon>Sternorrhyncha</taxon>
        <taxon>Aphidomorpha</taxon>
        <taxon>Aphidoidea</taxon>
        <taxon>Aphididae</taxon>
        <taxon>Macrosiphini</taxon>
        <taxon>Macrosiphum</taxon>
    </lineage>
</organism>
<name>A0AAV0W1F6_9HEMI</name>
<protein>
    <submittedName>
        <fullName evidence="4">Uncharacterized protein</fullName>
    </submittedName>
</protein>
<keyword evidence="2" id="KW-1133">Transmembrane helix</keyword>
<comment type="caution">
    <text evidence="4">The sequence shown here is derived from an EMBL/GenBank/DDBJ whole genome shotgun (WGS) entry which is preliminary data.</text>
</comment>
<feature type="compositionally biased region" description="Polar residues" evidence="1">
    <location>
        <begin position="165"/>
        <end position="198"/>
    </location>
</feature>
<accession>A0AAV0W1F6</accession>
<evidence type="ECO:0000256" key="2">
    <source>
        <dbReference type="SAM" id="Phobius"/>
    </source>
</evidence>
<evidence type="ECO:0000313" key="4">
    <source>
        <dbReference type="EMBL" id="CAI6349438.1"/>
    </source>
</evidence>
<reference evidence="4 5" key="1">
    <citation type="submission" date="2023-01" db="EMBL/GenBank/DDBJ databases">
        <authorList>
            <person name="Whitehead M."/>
        </authorList>
    </citation>
    <scope>NUCLEOTIDE SEQUENCE [LARGE SCALE GENOMIC DNA]</scope>
</reference>
<evidence type="ECO:0000256" key="3">
    <source>
        <dbReference type="SAM" id="SignalP"/>
    </source>
</evidence>
<feature type="region of interest" description="Disordered" evidence="1">
    <location>
        <begin position="141"/>
        <end position="198"/>
    </location>
</feature>
<feature type="signal peptide" evidence="3">
    <location>
        <begin position="1"/>
        <end position="20"/>
    </location>
</feature>
<evidence type="ECO:0000313" key="5">
    <source>
        <dbReference type="Proteomes" id="UP001160148"/>
    </source>
</evidence>
<keyword evidence="2" id="KW-0812">Transmembrane</keyword>
<dbReference type="AlphaFoldDB" id="A0AAV0W1F6"/>
<proteinExistence type="predicted"/>
<feature type="transmembrane region" description="Helical" evidence="2">
    <location>
        <begin position="270"/>
        <end position="292"/>
    </location>
</feature>
<dbReference type="Proteomes" id="UP001160148">
    <property type="component" value="Unassembled WGS sequence"/>
</dbReference>
<gene>
    <name evidence="4" type="ORF">MEUPH1_LOCUS5996</name>
</gene>
<keyword evidence="5" id="KW-1185">Reference proteome</keyword>
<evidence type="ECO:0000256" key="1">
    <source>
        <dbReference type="SAM" id="MobiDB-lite"/>
    </source>
</evidence>
<keyword evidence="3" id="KW-0732">Signal</keyword>
<keyword evidence="2" id="KW-0472">Membrane</keyword>
<dbReference type="EMBL" id="CARXXK010000001">
    <property type="protein sequence ID" value="CAI6349438.1"/>
    <property type="molecule type" value="Genomic_DNA"/>
</dbReference>
<feature type="chain" id="PRO_5043538765" evidence="3">
    <location>
        <begin position="21"/>
        <end position="327"/>
    </location>
</feature>
<feature type="compositionally biased region" description="Basic and acidic residues" evidence="1">
    <location>
        <begin position="149"/>
        <end position="164"/>
    </location>
</feature>
<sequence>MITNRLYYRLFGILAILGQARVTYDTIGANKIILNKKTPLGELVVQGMTTYKDNNIMIPDSYRQTCNLQTIRINCKGTMDGEKLDQADGTYLSVYVGNLCSIQLLRGEDDEEATIMQFWLSGDRIIIKQFLIEPTTNQNYQINNQSMEPLEKETRKRSLSDKSETTTPSNNTERTVTNSPEQIKSDAIISTPTTTTQVQNEENITKQLGTTTTQSNVVTTVKESHVNATIVEENTEINKLRDVTESKESIGSTTRCNEPTNRNGLESKNIYILSIIMGIVILVMIISAISIARYYKLVERNRFNYLNTINLTSYKSYDDIDLAETQV</sequence>